<organism evidence="1 2">
    <name type="scientific">Streptococcus infantis</name>
    <dbReference type="NCBI Taxonomy" id="68892"/>
    <lineage>
        <taxon>Bacteria</taxon>
        <taxon>Bacillati</taxon>
        <taxon>Bacillota</taxon>
        <taxon>Bacilli</taxon>
        <taxon>Lactobacillales</taxon>
        <taxon>Streptococcaceae</taxon>
        <taxon>Streptococcus</taxon>
    </lineage>
</organism>
<protein>
    <submittedName>
        <fullName evidence="1">Uncharacterized protein</fullName>
    </submittedName>
</protein>
<evidence type="ECO:0000313" key="1">
    <source>
        <dbReference type="EMBL" id="KJU93663.1"/>
    </source>
</evidence>
<proteinExistence type="predicted"/>
<comment type="caution">
    <text evidence="1">The sequence shown here is derived from an EMBL/GenBank/DDBJ whole genome shotgun (WGS) entry which is preliminary data.</text>
</comment>
<dbReference type="Proteomes" id="UP000033405">
    <property type="component" value="Unassembled WGS sequence"/>
</dbReference>
<accession>A0A0F3HL19</accession>
<dbReference type="PATRIC" id="fig|28037.218.peg.842"/>
<dbReference type="AlphaFoldDB" id="A0A0F3HL19"/>
<dbReference type="EMBL" id="JYOV01000011">
    <property type="protein sequence ID" value="KJU93663.1"/>
    <property type="molecule type" value="Genomic_DNA"/>
</dbReference>
<evidence type="ECO:0000313" key="2">
    <source>
        <dbReference type="Proteomes" id="UP000033405"/>
    </source>
</evidence>
<reference evidence="1 2" key="1">
    <citation type="submission" date="2015-02" db="EMBL/GenBank/DDBJ databases">
        <title>Evolution of amylase-binding proteins of oral streptococcal species.</title>
        <authorList>
            <person name="Haase E.M."/>
        </authorList>
    </citation>
    <scope>NUCLEOTIDE SEQUENCE [LARGE SCALE GENOMIC DNA]</scope>
    <source>
        <strain evidence="1 2">UC6950A</strain>
    </source>
</reference>
<name>A0A0F3HL19_9STRE</name>
<gene>
    <name evidence="1" type="ORF">TZ96_00870</name>
</gene>
<sequence length="79" mass="10079">MNLRQKRKHYKYSYRYFIAYYSENTKEFVIHCPKKYKKTLKRKLKVNKNYDYDECCRKYWLYEEYSGNMPKFMRGNEVE</sequence>